<dbReference type="Gene3D" id="3.10.180.10">
    <property type="entry name" value="2,3-Dihydroxybiphenyl 1,2-Dioxygenase, domain 1"/>
    <property type="match status" value="2"/>
</dbReference>
<evidence type="ECO:0000259" key="1">
    <source>
        <dbReference type="PROSITE" id="PS51819"/>
    </source>
</evidence>
<dbReference type="RefSeq" id="WP_344309985.1">
    <property type="nucleotide sequence ID" value="NZ_BAAANO010000023.1"/>
</dbReference>
<feature type="domain" description="VOC" evidence="1">
    <location>
        <begin position="9"/>
        <end position="130"/>
    </location>
</feature>
<dbReference type="SUPFAM" id="SSF54593">
    <property type="entry name" value="Glyoxalase/Bleomycin resistance protein/Dihydroxybiphenyl dioxygenase"/>
    <property type="match status" value="2"/>
</dbReference>
<dbReference type="CDD" id="cd07247">
    <property type="entry name" value="SgaA_N_like"/>
    <property type="match status" value="1"/>
</dbReference>
<protein>
    <submittedName>
        <fullName evidence="2">VOC family protein</fullName>
    </submittedName>
</protein>
<keyword evidence="3" id="KW-1185">Reference proteome</keyword>
<name>A0ABP5F126_9MICO</name>
<comment type="caution">
    <text evidence="2">The sequence shown here is derived from an EMBL/GenBank/DDBJ whole genome shotgun (WGS) entry which is preliminary data.</text>
</comment>
<reference evidence="3" key="1">
    <citation type="journal article" date="2019" name="Int. J. Syst. Evol. Microbiol.">
        <title>The Global Catalogue of Microorganisms (GCM) 10K type strain sequencing project: providing services to taxonomists for standard genome sequencing and annotation.</title>
        <authorList>
            <consortium name="The Broad Institute Genomics Platform"/>
            <consortium name="The Broad Institute Genome Sequencing Center for Infectious Disease"/>
            <person name="Wu L."/>
            <person name="Ma J."/>
        </authorList>
    </citation>
    <scope>NUCLEOTIDE SEQUENCE [LARGE SCALE GENOMIC DNA]</scope>
    <source>
        <strain evidence="3">JCM 14546</strain>
    </source>
</reference>
<proteinExistence type="predicted"/>
<dbReference type="InterPro" id="IPR052164">
    <property type="entry name" value="Anthracycline_SecMetBiosynth"/>
</dbReference>
<dbReference type="InterPro" id="IPR037523">
    <property type="entry name" value="VOC_core"/>
</dbReference>
<dbReference type="Pfam" id="PF00903">
    <property type="entry name" value="Glyoxalase"/>
    <property type="match status" value="2"/>
</dbReference>
<accession>A0ABP5F126</accession>
<gene>
    <name evidence="2" type="ORF">GCM10009755_23800</name>
</gene>
<dbReference type="PANTHER" id="PTHR33993">
    <property type="entry name" value="GLYOXALASE-RELATED"/>
    <property type="match status" value="1"/>
</dbReference>
<dbReference type="PANTHER" id="PTHR33993:SF14">
    <property type="entry name" value="GB|AAF24581.1"/>
    <property type="match status" value="1"/>
</dbReference>
<feature type="domain" description="VOC" evidence="1">
    <location>
        <begin position="144"/>
        <end position="273"/>
    </location>
</feature>
<organism evidence="2 3">
    <name type="scientific">Brevibacterium samyangense</name>
    <dbReference type="NCBI Taxonomy" id="366888"/>
    <lineage>
        <taxon>Bacteria</taxon>
        <taxon>Bacillati</taxon>
        <taxon>Actinomycetota</taxon>
        <taxon>Actinomycetes</taxon>
        <taxon>Micrococcales</taxon>
        <taxon>Brevibacteriaceae</taxon>
        <taxon>Brevibacterium</taxon>
    </lineage>
</organism>
<evidence type="ECO:0000313" key="3">
    <source>
        <dbReference type="Proteomes" id="UP001500755"/>
    </source>
</evidence>
<dbReference type="InterPro" id="IPR029068">
    <property type="entry name" value="Glyas_Bleomycin-R_OHBP_Dase"/>
</dbReference>
<dbReference type="InterPro" id="IPR004360">
    <property type="entry name" value="Glyas_Fos-R_dOase_dom"/>
</dbReference>
<evidence type="ECO:0000313" key="2">
    <source>
        <dbReference type="EMBL" id="GAA2011665.1"/>
    </source>
</evidence>
<sequence length="275" mass="29757">MPETPREGAPIWIDYTCHNTEAMKTFYTEIFGWEFVDQGEDFGHYHFIRKDGTDVGGFAAAMHEDGTPASTEEMPTSWMIYLETLDIEKTVSAAEAAGAPAFFPPMAVGELGTFTVITDPAGAAVGLWQRGTYPGFSLPLTPGTPVWFENMSADFDAALPFYRDVLAWDVAWMGPDGEGDPAADSSGAEPAEGEMRYVTHGAGDTAVTGLCDAKEWFEQSRWRVYLTTENADEACAKVTELGGRIVDGPMDSPFGRVASAVDPEGGTFQIHQPLG</sequence>
<dbReference type="PROSITE" id="PS51819">
    <property type="entry name" value="VOC"/>
    <property type="match status" value="2"/>
</dbReference>
<dbReference type="EMBL" id="BAAANO010000023">
    <property type="protein sequence ID" value="GAA2011665.1"/>
    <property type="molecule type" value="Genomic_DNA"/>
</dbReference>
<dbReference type="Proteomes" id="UP001500755">
    <property type="component" value="Unassembled WGS sequence"/>
</dbReference>